<dbReference type="Proteomes" id="UP000017648">
    <property type="component" value="Segment"/>
</dbReference>
<keyword evidence="2" id="KW-1185">Reference proteome</keyword>
<reference evidence="1 2" key="1">
    <citation type="journal article" date="2013" name="Genome Announc.">
        <title>Complete Genome of Bacillus subtilis Myophage Grass.</title>
        <authorList>
            <person name="Miller S.Y."/>
            <person name="Colquhoun J.M."/>
            <person name="Perl A.L."/>
            <person name="Chamakura K.R."/>
            <person name="Kuty Everett G.F."/>
        </authorList>
    </citation>
    <scope>NUCLEOTIDE SEQUENCE [LARGE SCALE GENOMIC DNA]</scope>
</reference>
<dbReference type="GeneID" id="17960177"/>
<gene>
    <name evidence="1" type="ORF">Grass_63</name>
</gene>
<evidence type="ECO:0000313" key="1">
    <source>
        <dbReference type="EMBL" id="AGY47328.1"/>
    </source>
</evidence>
<organism evidence="1 2">
    <name type="scientific">Bacillus phage Grass</name>
    <dbReference type="NCBI Taxonomy" id="1406785"/>
    <lineage>
        <taxon>Viruses</taxon>
        <taxon>Duplodnaviria</taxon>
        <taxon>Heunggongvirae</taxon>
        <taxon>Uroviricota</taxon>
        <taxon>Caudoviricetes</taxon>
        <taxon>Herelleviridae</taxon>
        <taxon>Bastillevirinae</taxon>
        <taxon>Nitunavirus</taxon>
        <taxon>Nitunavirus grass</taxon>
    </lineage>
</organism>
<sequence>MEMDRDAACVLNENLLSLRIGEDSNLR</sequence>
<proteinExistence type="predicted"/>
<evidence type="ECO:0000313" key="2">
    <source>
        <dbReference type="Proteomes" id="UP000017648"/>
    </source>
</evidence>
<name>U5PXZ6_BPGRA</name>
<protein>
    <submittedName>
        <fullName evidence="1">Uncharacterized protein</fullName>
    </submittedName>
</protein>
<organismHost>
    <name type="scientific">Bacillus subtilis</name>
    <dbReference type="NCBI Taxonomy" id="1423"/>
</organismHost>
<dbReference type="KEGG" id="vg:17960177"/>
<accession>U5PXZ6</accession>
<dbReference type="EMBL" id="KF669652">
    <property type="protein sequence ID" value="AGY47328.1"/>
    <property type="molecule type" value="Genomic_DNA"/>
</dbReference>
<dbReference type="RefSeq" id="YP_008771429.1">
    <property type="nucleotide sequence ID" value="NC_022771.1"/>
</dbReference>